<dbReference type="GO" id="GO:0006790">
    <property type="term" value="P:sulfur compound metabolic process"/>
    <property type="evidence" value="ECO:0007669"/>
    <property type="project" value="TreeGrafter"/>
</dbReference>
<evidence type="ECO:0000256" key="2">
    <source>
        <dbReference type="ARBA" id="ARBA00022505"/>
    </source>
</evidence>
<keyword evidence="4" id="KW-0560">Oxidoreductase</keyword>
<reference evidence="7 8" key="1">
    <citation type="submission" date="2016-10" db="EMBL/GenBank/DDBJ databases">
        <title>Genome sequence of the ascomycete fungus Penicillium subrubescens.</title>
        <authorList>
            <person name="De Vries R.P."/>
            <person name="Peng M."/>
            <person name="Dilokpimol A."/>
            <person name="Hilden K."/>
            <person name="Makela M.R."/>
            <person name="Grigoriev I."/>
            <person name="Riley R."/>
            <person name="Granchi Z."/>
        </authorList>
    </citation>
    <scope>NUCLEOTIDE SEQUENCE [LARGE SCALE GENOMIC DNA]</scope>
    <source>
        <strain evidence="7 8">CBS 132785</strain>
    </source>
</reference>
<accession>A0A1Q5TBN9</accession>
<dbReference type="Pfam" id="PF00174">
    <property type="entry name" value="Oxidored_molyb"/>
    <property type="match status" value="1"/>
</dbReference>
<dbReference type="STRING" id="1316194.A0A1Q5TBN9"/>
<dbReference type="Pfam" id="PF03404">
    <property type="entry name" value="Mo-co_dimer"/>
    <property type="match status" value="1"/>
</dbReference>
<dbReference type="EMBL" id="MNBE01000688">
    <property type="protein sequence ID" value="OKO97655.1"/>
    <property type="molecule type" value="Genomic_DNA"/>
</dbReference>
<keyword evidence="3" id="KW-0479">Metal-binding</keyword>
<evidence type="ECO:0000259" key="6">
    <source>
        <dbReference type="Pfam" id="PF03404"/>
    </source>
</evidence>
<dbReference type="CDD" id="cd02110">
    <property type="entry name" value="SO_family_Moco_dimer"/>
    <property type="match status" value="1"/>
</dbReference>
<dbReference type="PANTHER" id="PTHR19372">
    <property type="entry name" value="SULFITE REDUCTASE"/>
    <property type="match status" value="1"/>
</dbReference>
<dbReference type="SUPFAM" id="SSF81296">
    <property type="entry name" value="E set domains"/>
    <property type="match status" value="1"/>
</dbReference>
<protein>
    <submittedName>
        <fullName evidence="7">Sulfite oxidase, mitochondrial</fullName>
    </submittedName>
</protein>
<dbReference type="PANTHER" id="PTHR19372:SF6">
    <property type="entry name" value="SULFITE OXIDASE"/>
    <property type="match status" value="1"/>
</dbReference>
<keyword evidence="2" id="KW-0500">Molybdenum</keyword>
<evidence type="ECO:0000256" key="1">
    <source>
        <dbReference type="ARBA" id="ARBA00001924"/>
    </source>
</evidence>
<comment type="cofactor">
    <cofactor evidence="1">
        <name>Mo-molybdopterin</name>
        <dbReference type="ChEBI" id="CHEBI:71302"/>
    </cofactor>
</comment>
<dbReference type="InterPro" id="IPR005066">
    <property type="entry name" value="MoCF_OxRdtse_dimer"/>
</dbReference>
<organism evidence="7 8">
    <name type="scientific">Penicillium subrubescens</name>
    <dbReference type="NCBI Taxonomy" id="1316194"/>
    <lineage>
        <taxon>Eukaryota</taxon>
        <taxon>Fungi</taxon>
        <taxon>Dikarya</taxon>
        <taxon>Ascomycota</taxon>
        <taxon>Pezizomycotina</taxon>
        <taxon>Eurotiomycetes</taxon>
        <taxon>Eurotiomycetidae</taxon>
        <taxon>Eurotiales</taxon>
        <taxon>Aspergillaceae</taxon>
        <taxon>Penicillium</taxon>
    </lineage>
</organism>
<dbReference type="GO" id="GO:0043546">
    <property type="term" value="F:molybdopterin cofactor binding"/>
    <property type="evidence" value="ECO:0007669"/>
    <property type="project" value="TreeGrafter"/>
</dbReference>
<dbReference type="PRINTS" id="PR00407">
    <property type="entry name" value="EUMOPTERIN"/>
</dbReference>
<proteinExistence type="predicted"/>
<dbReference type="SUPFAM" id="SSF56524">
    <property type="entry name" value="Oxidoreductase molybdopterin-binding domain"/>
    <property type="match status" value="1"/>
</dbReference>
<dbReference type="Gene3D" id="2.60.40.650">
    <property type="match status" value="1"/>
</dbReference>
<dbReference type="Proteomes" id="UP000186955">
    <property type="component" value="Unassembled WGS sequence"/>
</dbReference>
<evidence type="ECO:0000256" key="4">
    <source>
        <dbReference type="ARBA" id="ARBA00023002"/>
    </source>
</evidence>
<dbReference type="InterPro" id="IPR014756">
    <property type="entry name" value="Ig_E-set"/>
</dbReference>
<dbReference type="GO" id="GO:0020037">
    <property type="term" value="F:heme binding"/>
    <property type="evidence" value="ECO:0007669"/>
    <property type="project" value="TreeGrafter"/>
</dbReference>
<dbReference type="FunFam" id="3.90.420.10:FF:000002">
    <property type="entry name" value="sulfite oxidase, mitochondrial"/>
    <property type="match status" value="1"/>
</dbReference>
<dbReference type="GO" id="GO:0030151">
    <property type="term" value="F:molybdenum ion binding"/>
    <property type="evidence" value="ECO:0007669"/>
    <property type="project" value="InterPro"/>
</dbReference>
<evidence type="ECO:0000313" key="7">
    <source>
        <dbReference type="EMBL" id="OKO97655.1"/>
    </source>
</evidence>
<evidence type="ECO:0000259" key="5">
    <source>
        <dbReference type="Pfam" id="PF00174"/>
    </source>
</evidence>
<sequence>MEIREKLDIKNRPDEWMIEQGMAGHKLPIIDQTGEKTVHLYPPQPYKITQDKEAIRAVGDRNKLFAREREGWVGYVEWEDYPEKKAKAHKILASQTFPPCPDFQWGPIPGTNPVLPGDDFKAWHAAIGGEMTPVADDSWKMVLKEKHPEMLHLLQFPYNGEPPKRLTTSKAITPNSLHFVRNHGGIPLIDKDKFELKLDGLVKNPKKYTLDDLMDESRFPRMEKAITIQCSGTRRIEQISLYGGQGDEVPQAPWAEGAIGTARYVGISLKKVIKDCGGLIDGAKHLEFYGAETYVKDLEVGNYVVSVPWSKVKANEVILAWEMNGEPLPKIHGYPLRVVVMGYIGARSVKWLYRIKAIQNPSLAPVQAREYLYFNQQVGKYNQRPIDGIQIQEMPVSSAIMSPWTKQTIFHNGKIHCKGWAYSGGGRWPERVELSADGGFTWYAVPEDQLSKKGKWTWRTWEMDLPCDVEGWIEIVCRCWDNSLNTQPLNVRAAWNWGLHVTSSAHRIKVYSVNKTREITQKRIAKFEQMGIPLAPLTRYDAVPGLTDEELDEYWKIHPRDVDE</sequence>
<dbReference type="InterPro" id="IPR036374">
    <property type="entry name" value="OxRdtase_Mopterin-bd_sf"/>
</dbReference>
<comment type="caution">
    <text evidence="7">The sequence shown here is derived from an EMBL/GenBank/DDBJ whole genome shotgun (WGS) entry which is preliminary data.</text>
</comment>
<dbReference type="InterPro" id="IPR008335">
    <property type="entry name" value="Mopterin_OxRdtase_euk"/>
</dbReference>
<feature type="domain" description="Moybdenum cofactor oxidoreductase dimerisation" evidence="6">
    <location>
        <begin position="390"/>
        <end position="511"/>
    </location>
</feature>
<dbReference type="OrthoDB" id="10051395at2759"/>
<dbReference type="GO" id="GO:0005739">
    <property type="term" value="C:mitochondrion"/>
    <property type="evidence" value="ECO:0007669"/>
    <property type="project" value="TreeGrafter"/>
</dbReference>
<keyword evidence="8" id="KW-1185">Reference proteome</keyword>
<evidence type="ECO:0000313" key="8">
    <source>
        <dbReference type="Proteomes" id="UP000186955"/>
    </source>
</evidence>
<dbReference type="InterPro" id="IPR000572">
    <property type="entry name" value="OxRdtase_Mopterin-bd_dom"/>
</dbReference>
<dbReference type="AlphaFoldDB" id="A0A1Q5TBN9"/>
<dbReference type="Gene3D" id="3.90.420.10">
    <property type="entry name" value="Oxidoreductase, molybdopterin-binding domain"/>
    <property type="match status" value="1"/>
</dbReference>
<gene>
    <name evidence="7" type="ORF">PENSUB_9946</name>
</gene>
<name>A0A1Q5TBN9_9EURO</name>
<evidence type="ECO:0000256" key="3">
    <source>
        <dbReference type="ARBA" id="ARBA00022723"/>
    </source>
</evidence>
<dbReference type="GO" id="GO:0008482">
    <property type="term" value="F:sulfite oxidase activity"/>
    <property type="evidence" value="ECO:0007669"/>
    <property type="project" value="TreeGrafter"/>
</dbReference>
<feature type="domain" description="Oxidoreductase molybdopterin-binding" evidence="5">
    <location>
        <begin position="183"/>
        <end position="362"/>
    </location>
</feature>